<dbReference type="RefSeq" id="WP_379792846.1">
    <property type="nucleotide sequence ID" value="NZ_JBHSQB010000010.1"/>
</dbReference>
<organism evidence="1 2">
    <name type="scientific">Flavobacterium qiangtangense</name>
    <dbReference type="NCBI Taxonomy" id="1442595"/>
    <lineage>
        <taxon>Bacteria</taxon>
        <taxon>Pseudomonadati</taxon>
        <taxon>Bacteroidota</taxon>
        <taxon>Flavobacteriia</taxon>
        <taxon>Flavobacteriales</taxon>
        <taxon>Flavobacteriaceae</taxon>
        <taxon>Flavobacterium</taxon>
    </lineage>
</organism>
<name>A0ABW1PRJ6_9FLAO</name>
<sequence length="202" mass="24069">MEKFISMKILFRLMILFLLISCNKKAEQELPEYETQEELNNRITEGKPFFDFDEVVHYQIDISEEDYYKLKKEDTVSRQTELLQVFLEWENPSNDEDKVDFYEALNSDRVVKKVVNSKYSDELRTKIFTEKTCDEVTVTSCLPLYRDIFVLSKNKKETEIVKICFDCKQVSFSKGIFIYDCFGMNGEFKRLQEIISENKKLK</sequence>
<accession>A0ABW1PRJ6</accession>
<evidence type="ECO:0008006" key="3">
    <source>
        <dbReference type="Google" id="ProtNLM"/>
    </source>
</evidence>
<evidence type="ECO:0000313" key="2">
    <source>
        <dbReference type="Proteomes" id="UP001596287"/>
    </source>
</evidence>
<proteinExistence type="predicted"/>
<dbReference type="EMBL" id="JBHSQB010000010">
    <property type="protein sequence ID" value="MFC6097864.1"/>
    <property type="molecule type" value="Genomic_DNA"/>
</dbReference>
<protein>
    <recommendedName>
        <fullName evidence="3">Lipoprotein</fullName>
    </recommendedName>
</protein>
<comment type="caution">
    <text evidence="1">The sequence shown here is derived from an EMBL/GenBank/DDBJ whole genome shotgun (WGS) entry which is preliminary data.</text>
</comment>
<gene>
    <name evidence="1" type="ORF">ACFPVY_14495</name>
</gene>
<evidence type="ECO:0000313" key="1">
    <source>
        <dbReference type="EMBL" id="MFC6097864.1"/>
    </source>
</evidence>
<dbReference type="Proteomes" id="UP001596287">
    <property type="component" value="Unassembled WGS sequence"/>
</dbReference>
<keyword evidence="2" id="KW-1185">Reference proteome</keyword>
<reference evidence="2" key="1">
    <citation type="journal article" date="2019" name="Int. J. Syst. Evol. Microbiol.">
        <title>The Global Catalogue of Microorganisms (GCM) 10K type strain sequencing project: providing services to taxonomists for standard genome sequencing and annotation.</title>
        <authorList>
            <consortium name="The Broad Institute Genomics Platform"/>
            <consortium name="The Broad Institute Genome Sequencing Center for Infectious Disease"/>
            <person name="Wu L."/>
            <person name="Ma J."/>
        </authorList>
    </citation>
    <scope>NUCLEOTIDE SEQUENCE [LARGE SCALE GENOMIC DNA]</scope>
    <source>
        <strain evidence="2">CCUG 49679</strain>
    </source>
</reference>